<comment type="caution">
    <text evidence="1">The sequence shown here is derived from an EMBL/GenBank/DDBJ whole genome shotgun (WGS) entry which is preliminary data.</text>
</comment>
<dbReference type="Proteomes" id="UP001438707">
    <property type="component" value="Unassembled WGS sequence"/>
</dbReference>
<dbReference type="Gene3D" id="1.25.10.10">
    <property type="entry name" value="Leucine-rich Repeat Variant"/>
    <property type="match status" value="1"/>
</dbReference>
<accession>A0AAW1R3Q8</accession>
<dbReference type="SUPFAM" id="SSF48371">
    <property type="entry name" value="ARM repeat"/>
    <property type="match status" value="1"/>
</dbReference>
<gene>
    <name evidence="1" type="ORF">WJX74_002764</name>
</gene>
<dbReference type="PANTHER" id="PTHR48202:SF1">
    <property type="entry name" value="ALPHA_BETA-HYDROLASES SUPERFAMILY PROTEIN"/>
    <property type="match status" value="1"/>
</dbReference>
<dbReference type="Gene3D" id="3.40.50.1820">
    <property type="entry name" value="alpha/beta hydrolase"/>
    <property type="match status" value="1"/>
</dbReference>
<organism evidence="1 2">
    <name type="scientific">Apatococcus lobatus</name>
    <dbReference type="NCBI Taxonomy" id="904363"/>
    <lineage>
        <taxon>Eukaryota</taxon>
        <taxon>Viridiplantae</taxon>
        <taxon>Chlorophyta</taxon>
        <taxon>core chlorophytes</taxon>
        <taxon>Trebouxiophyceae</taxon>
        <taxon>Chlorellales</taxon>
        <taxon>Chlorellaceae</taxon>
        <taxon>Apatococcus</taxon>
    </lineage>
</organism>
<sequence length="967" mass="104302">MVLKQRLQALRARARPLLERPYLTAFGIGSTAASVVYLTPESIPSRSLKGTLFGAADRFLHTKAAVADLWQSLKDRVTSASVGKSASASRGFATSIAQQLSIWSEHTVTQDRLLLFGGQFVLDWLLDKALSAAGDDQQAAEQALINLLRSESSASALLSRPEAGPKLLEALERSRQPAQLQQVLQTALQGITLPPKASLDDLRLTINVAKHTQHAAARTIAVQLLGCWAEASVLNCGKLAAMQVGPALTQVAAASSGQPDSQHLQHQLCRTMGVLVQACSLKHLLGLGPWLQHLLLMAADAAAAGDTRQAAMGLEVFAVCLKQLPDMQGATRDINACALLDHLASTKSVELQHAIAVVVAALSPLLAQAQREQWTDRLLRWLCRDQTDEALRYTTAGALAALAEVPGADGLQVAGKWLGELLVTLSMQVKPHHSIAAAPSAGEEDRQILETVAVDPVFARSIAAELETSVMRSTTFLLPDPDALELLHPAALKAYPAAAAAVEIVLADAIIQKALKVLCALISPDPAKQRWLHLAGMVPLLQRLTLQRSLDTLGDGNLPALMAEPSALGLQRQSARMLALLASDPAAQPAISRSAWVPWLQRAVHSEDCALASNAGRTLLNLESARFALSRRLPLSQVEAAFSHRAGISWLLDEEEALPEQEGPRLKLRDGVHLFCPTAAHHHVLAQRGCATTAPGAPTVDVVFVHGIQGGAFSTWRAERAALSRQPNEGRAVSRQICWPGVWLSADAPKARLLSMKYAAPVTAWQGESLPVRGTVEQLLDRLTAAGVGQRPVVFVCHSLGGLLVKEMLAKAFQDTAKPKHKQVGENTRGVVFYACPNTGSWMADWGWQLRFVGASPSASIMHLRRGKHLEDVNQTLQQRHEAGLLEVLSFGEGLPTRISRALPQVHIVPPENANPGYGDYTTMVDADHVNTCKPLDQSYESYTRLRDFLLVVQHKLDENPEQQHAL</sequence>
<proteinExistence type="predicted"/>
<protein>
    <submittedName>
        <fullName evidence="1">Uncharacterized protein</fullName>
    </submittedName>
</protein>
<dbReference type="AlphaFoldDB" id="A0AAW1R3Q8"/>
<keyword evidence="2" id="KW-1185">Reference proteome</keyword>
<evidence type="ECO:0000313" key="1">
    <source>
        <dbReference type="EMBL" id="KAK9828200.1"/>
    </source>
</evidence>
<evidence type="ECO:0000313" key="2">
    <source>
        <dbReference type="Proteomes" id="UP001438707"/>
    </source>
</evidence>
<dbReference type="SUPFAM" id="SSF53474">
    <property type="entry name" value="alpha/beta-Hydrolases"/>
    <property type="match status" value="1"/>
</dbReference>
<dbReference type="InterPro" id="IPR016024">
    <property type="entry name" value="ARM-type_fold"/>
</dbReference>
<dbReference type="EMBL" id="JALJOS010000016">
    <property type="protein sequence ID" value="KAK9828200.1"/>
    <property type="molecule type" value="Genomic_DNA"/>
</dbReference>
<name>A0AAW1R3Q8_9CHLO</name>
<dbReference type="InterPro" id="IPR029058">
    <property type="entry name" value="AB_hydrolase_fold"/>
</dbReference>
<dbReference type="InterPro" id="IPR011989">
    <property type="entry name" value="ARM-like"/>
</dbReference>
<reference evidence="1 2" key="1">
    <citation type="journal article" date="2024" name="Nat. Commun.">
        <title>Phylogenomics reveals the evolutionary origins of lichenization in chlorophyte algae.</title>
        <authorList>
            <person name="Puginier C."/>
            <person name="Libourel C."/>
            <person name="Otte J."/>
            <person name="Skaloud P."/>
            <person name="Haon M."/>
            <person name="Grisel S."/>
            <person name="Petersen M."/>
            <person name="Berrin J.G."/>
            <person name="Delaux P.M."/>
            <person name="Dal Grande F."/>
            <person name="Keller J."/>
        </authorList>
    </citation>
    <scope>NUCLEOTIDE SEQUENCE [LARGE SCALE GENOMIC DNA]</scope>
    <source>
        <strain evidence="1 2">SAG 2145</strain>
    </source>
</reference>
<dbReference type="PANTHER" id="PTHR48202">
    <property type="entry name" value="ALPHA/BETA-HYDROLASES SUPERFAMILY PROTEIN"/>
    <property type="match status" value="1"/>
</dbReference>